<comment type="subcellular location">
    <subcellularLocation>
        <location evidence="1">Membrane</location>
        <topology evidence="1">Multi-pass membrane protein</topology>
    </subcellularLocation>
</comment>
<name>A0A8D0DRH4_SALMN</name>
<reference evidence="7" key="2">
    <citation type="submission" date="2025-09" db="UniProtKB">
        <authorList>
            <consortium name="Ensembl"/>
        </authorList>
    </citation>
    <scope>IDENTIFICATION</scope>
</reference>
<feature type="binding site" evidence="6">
    <location>
        <position position="82"/>
    </location>
    <ligand>
        <name>Zn(2+)</name>
        <dbReference type="ChEBI" id="CHEBI:29105"/>
    </ligand>
</feature>
<comment type="similarity">
    <text evidence="2">Belongs to the ADIPOR family.</text>
</comment>
<keyword evidence="8" id="KW-1185">Reference proteome</keyword>
<keyword evidence="5" id="KW-0472">Membrane</keyword>
<dbReference type="Pfam" id="PF03006">
    <property type="entry name" value="HlyIII"/>
    <property type="match status" value="1"/>
</dbReference>
<evidence type="ECO:0000256" key="6">
    <source>
        <dbReference type="PIRSR" id="PIRSR604254-1"/>
    </source>
</evidence>
<evidence type="ECO:0000313" key="8">
    <source>
        <dbReference type="Proteomes" id="UP000694421"/>
    </source>
</evidence>
<dbReference type="InterPro" id="IPR004254">
    <property type="entry name" value="AdipoR/HlyIII-related"/>
</dbReference>
<evidence type="ECO:0000256" key="1">
    <source>
        <dbReference type="ARBA" id="ARBA00004141"/>
    </source>
</evidence>
<dbReference type="GeneTree" id="ENSGT00940000159860"/>
<evidence type="ECO:0000256" key="2">
    <source>
        <dbReference type="ARBA" id="ARBA00007018"/>
    </source>
</evidence>
<evidence type="ECO:0000313" key="7">
    <source>
        <dbReference type="Ensembl" id="ENSSMRP00000019587.1"/>
    </source>
</evidence>
<evidence type="ECO:0000256" key="3">
    <source>
        <dbReference type="ARBA" id="ARBA00022692"/>
    </source>
</evidence>
<dbReference type="PANTHER" id="PTHR20855:SF22">
    <property type="entry name" value="MEMBRANE PROGESTIN RECEPTOR BETA"/>
    <property type="match status" value="1"/>
</dbReference>
<feature type="binding site" evidence="6">
    <location>
        <position position="78"/>
    </location>
    <ligand>
        <name>Zn(2+)</name>
        <dbReference type="ChEBI" id="CHEBI:29105"/>
    </ligand>
</feature>
<dbReference type="GO" id="GO:0005496">
    <property type="term" value="F:steroid binding"/>
    <property type="evidence" value="ECO:0007669"/>
    <property type="project" value="TreeGrafter"/>
</dbReference>
<protein>
    <submittedName>
        <fullName evidence="7">Uncharacterized protein</fullName>
    </submittedName>
</protein>
<evidence type="ECO:0000256" key="5">
    <source>
        <dbReference type="ARBA" id="ARBA00023136"/>
    </source>
</evidence>
<dbReference type="Proteomes" id="UP000694421">
    <property type="component" value="Unplaced"/>
</dbReference>
<dbReference type="GO" id="GO:0005886">
    <property type="term" value="C:plasma membrane"/>
    <property type="evidence" value="ECO:0007669"/>
    <property type="project" value="TreeGrafter"/>
</dbReference>
<proteinExistence type="inferred from homology"/>
<dbReference type="GO" id="GO:0046872">
    <property type="term" value="F:metal ion binding"/>
    <property type="evidence" value="ECO:0007669"/>
    <property type="project" value="UniProtKB-KW"/>
</dbReference>
<keyword evidence="6" id="KW-0479">Metal-binding</keyword>
<keyword evidence="3" id="KW-0812">Transmembrane</keyword>
<sequence>MRRISLGQVIPEGLAFILDISPVAHRVIMCHLEGCEEDTPAWYHTFQILFFSVSAYFFSCPVPEKYFPASCNIVGHAHQIFHTFPAICTLSQLEAIFMITRRSRIFSPRGTGLIQSFCPVAPFFGLVACSAGTASHLQCARSRWSWLQKNSERLP</sequence>
<accession>A0A8D0DRH4</accession>
<dbReference type="AlphaFoldDB" id="A0A8D0DRH4"/>
<keyword evidence="4" id="KW-1133">Transmembrane helix</keyword>
<dbReference type="Ensembl" id="ENSSMRT00000022981.1">
    <property type="protein sequence ID" value="ENSSMRP00000019587.1"/>
    <property type="gene ID" value="ENSSMRG00000015267.1"/>
</dbReference>
<reference evidence="7" key="1">
    <citation type="submission" date="2025-08" db="UniProtKB">
        <authorList>
            <consortium name="Ensembl"/>
        </authorList>
    </citation>
    <scope>IDENTIFICATION</scope>
</reference>
<dbReference type="GO" id="GO:0003707">
    <property type="term" value="F:nuclear steroid receptor activity"/>
    <property type="evidence" value="ECO:0007669"/>
    <property type="project" value="TreeGrafter"/>
</dbReference>
<organism evidence="7 8">
    <name type="scientific">Salvator merianae</name>
    <name type="common">Argentine black and white tegu</name>
    <name type="synonym">Tupinambis merianae</name>
    <dbReference type="NCBI Taxonomy" id="96440"/>
    <lineage>
        <taxon>Eukaryota</taxon>
        <taxon>Metazoa</taxon>
        <taxon>Chordata</taxon>
        <taxon>Craniata</taxon>
        <taxon>Vertebrata</taxon>
        <taxon>Euteleostomi</taxon>
        <taxon>Lepidosauria</taxon>
        <taxon>Squamata</taxon>
        <taxon>Bifurcata</taxon>
        <taxon>Unidentata</taxon>
        <taxon>Episquamata</taxon>
        <taxon>Laterata</taxon>
        <taxon>Teiioidea</taxon>
        <taxon>Teiidae</taxon>
        <taxon>Salvator</taxon>
    </lineage>
</organism>
<evidence type="ECO:0000256" key="4">
    <source>
        <dbReference type="ARBA" id="ARBA00022989"/>
    </source>
</evidence>
<dbReference type="PANTHER" id="PTHR20855">
    <property type="entry name" value="ADIPOR/PROGESTIN RECEPTOR-RELATED"/>
    <property type="match status" value="1"/>
</dbReference>
<keyword evidence="6" id="KW-0862">Zinc</keyword>